<dbReference type="GO" id="GO:0005975">
    <property type="term" value="P:carbohydrate metabolic process"/>
    <property type="evidence" value="ECO:0007669"/>
    <property type="project" value="InterPro"/>
</dbReference>
<evidence type="ECO:0000256" key="1">
    <source>
        <dbReference type="ARBA" id="ARBA00001913"/>
    </source>
</evidence>
<dbReference type="GO" id="GO:0030246">
    <property type="term" value="F:carbohydrate binding"/>
    <property type="evidence" value="ECO:0007669"/>
    <property type="project" value="InterPro"/>
</dbReference>
<sequence>MEELIVKKHKTTYLLILQILVFYNAWGVSDSTSNVTIRCEDYRAEINLDYGGNCISLTHLPTGIEVLRKPSSTQMLASSPLLYGMPMLFFPNRISNGRFMFEGREYVWPINEPERKNHIHGELYRTGFHVVSQSRTSIELEFIATRELPYLMFPHAFVLRQRYRVDSKGLHQEVTMTNNSDRNMPFGLAFHTTFKLPFIPGGDIRDVRLGLPIGREYLRDTTTLIPTGECLSNFSLRDALRGGTLQPNQHILSNFYSRENGKDMLLTDIKSGWSISYRADADYCFWMLWNGGRGDLLTVEPQTCLIDAFNVDRPFSEKGIIVIEPDSTIRLKTAIAVEKLPLFRQL</sequence>
<dbReference type="InterPro" id="IPR011013">
    <property type="entry name" value="Gal_mutarotase_sf_dom"/>
</dbReference>
<dbReference type="Gene3D" id="2.70.98.10">
    <property type="match status" value="1"/>
</dbReference>
<dbReference type="CDD" id="cd01081">
    <property type="entry name" value="Aldose_epim"/>
    <property type="match status" value="1"/>
</dbReference>
<dbReference type="Pfam" id="PF01263">
    <property type="entry name" value="Aldose_epim"/>
    <property type="match status" value="1"/>
</dbReference>
<keyword evidence="3" id="KW-0106">Calcium</keyword>
<comment type="caution">
    <text evidence="4">The sequence shown here is derived from an EMBL/GenBank/DDBJ whole genome shotgun (WGS) entry which is preliminary data.</text>
</comment>
<accession>A0A5D4HCS0</accession>
<dbReference type="SUPFAM" id="SSF74650">
    <property type="entry name" value="Galactose mutarotase-like"/>
    <property type="match status" value="1"/>
</dbReference>
<reference evidence="4 5" key="1">
    <citation type="submission" date="2019-08" db="EMBL/GenBank/DDBJ databases">
        <title>Phlebobacter frassis gen. nov. sp. nov., a new member of family Sphingobacteriaceae isolated from sand fly rearing media.</title>
        <authorList>
            <person name="Kakumanu M.L."/>
            <person name="Marayati B.F."/>
            <person name="Wada-Katsumata A."/>
            <person name="Wasserberg G."/>
            <person name="Schal C."/>
            <person name="Apperson C.S."/>
            <person name="Ponnusamy L."/>
        </authorList>
    </citation>
    <scope>NUCLEOTIDE SEQUENCE [LARGE SCALE GENOMIC DNA]</scope>
    <source>
        <strain evidence="4 5">SSI9</strain>
    </source>
</reference>
<evidence type="ECO:0000256" key="3">
    <source>
        <dbReference type="ARBA" id="ARBA00022837"/>
    </source>
</evidence>
<protein>
    <submittedName>
        <fullName evidence="4">Aldose 1-epimerase</fullName>
    </submittedName>
</protein>
<organism evidence="4 5">
    <name type="scientific">Sphingobacterium phlebotomi</name>
    <dbReference type="NCBI Taxonomy" id="2605433"/>
    <lineage>
        <taxon>Bacteria</taxon>
        <taxon>Pseudomonadati</taxon>
        <taxon>Bacteroidota</taxon>
        <taxon>Sphingobacteriia</taxon>
        <taxon>Sphingobacteriales</taxon>
        <taxon>Sphingobacteriaceae</taxon>
        <taxon>Sphingobacterium</taxon>
    </lineage>
</organism>
<dbReference type="InterPro" id="IPR008183">
    <property type="entry name" value="Aldose_1/G6P_1-epimerase"/>
</dbReference>
<gene>
    <name evidence="4" type="ORF">FXV77_04100</name>
</gene>
<dbReference type="AlphaFoldDB" id="A0A5D4HCS0"/>
<dbReference type="InterPro" id="IPR014718">
    <property type="entry name" value="GH-type_carb-bd"/>
</dbReference>
<proteinExistence type="predicted"/>
<dbReference type="RefSeq" id="WP_148917897.1">
    <property type="nucleotide sequence ID" value="NZ_VTAV01000001.1"/>
</dbReference>
<keyword evidence="5" id="KW-1185">Reference proteome</keyword>
<comment type="cofactor">
    <cofactor evidence="1">
        <name>Ca(2+)</name>
        <dbReference type="ChEBI" id="CHEBI:29108"/>
    </cofactor>
</comment>
<evidence type="ECO:0000256" key="2">
    <source>
        <dbReference type="ARBA" id="ARBA00011245"/>
    </source>
</evidence>
<comment type="subunit">
    <text evidence="2">Monomer.</text>
</comment>
<dbReference type="Proteomes" id="UP000322362">
    <property type="component" value="Unassembled WGS sequence"/>
</dbReference>
<dbReference type="EMBL" id="VTAV01000001">
    <property type="protein sequence ID" value="TYR38468.1"/>
    <property type="molecule type" value="Genomic_DNA"/>
</dbReference>
<name>A0A5D4HCS0_9SPHI</name>
<evidence type="ECO:0000313" key="4">
    <source>
        <dbReference type="EMBL" id="TYR38468.1"/>
    </source>
</evidence>
<dbReference type="GO" id="GO:0016853">
    <property type="term" value="F:isomerase activity"/>
    <property type="evidence" value="ECO:0007669"/>
    <property type="project" value="InterPro"/>
</dbReference>
<evidence type="ECO:0000313" key="5">
    <source>
        <dbReference type="Proteomes" id="UP000322362"/>
    </source>
</evidence>